<feature type="transmembrane region" description="Helical" evidence="5">
    <location>
        <begin position="87"/>
        <end position="105"/>
    </location>
</feature>
<feature type="transmembrane region" description="Helical" evidence="5">
    <location>
        <begin position="281"/>
        <end position="302"/>
    </location>
</feature>
<comment type="subcellular location">
    <subcellularLocation>
        <location evidence="1">Cell membrane</location>
        <topology evidence="1">Multi-pass membrane protein</topology>
    </subcellularLocation>
</comment>
<feature type="transmembrane region" description="Helical" evidence="5">
    <location>
        <begin position="186"/>
        <end position="209"/>
    </location>
</feature>
<feature type="transmembrane region" description="Helical" evidence="5">
    <location>
        <begin position="369"/>
        <end position="391"/>
    </location>
</feature>
<accession>A0A4P2VDX0</accession>
<keyword evidence="5" id="KW-0472">Membrane</keyword>
<name>A0A4P2VDX0_9ARCH</name>
<evidence type="ECO:0000256" key="5">
    <source>
        <dbReference type="SAM" id="Phobius"/>
    </source>
</evidence>
<evidence type="ECO:0000313" key="8">
    <source>
        <dbReference type="Proteomes" id="UP000509448"/>
    </source>
</evidence>
<feature type="transmembrane region" description="Helical" evidence="5">
    <location>
        <begin position="240"/>
        <end position="261"/>
    </location>
</feature>
<evidence type="ECO:0000313" key="7">
    <source>
        <dbReference type="EMBL" id="BBE42826.1"/>
    </source>
</evidence>
<dbReference type="InterPro" id="IPR051084">
    <property type="entry name" value="H+-coupled_symporters"/>
</dbReference>
<keyword evidence="2" id="KW-0813">Transport</keyword>
<feature type="transmembrane region" description="Helical" evidence="5">
    <location>
        <begin position="335"/>
        <end position="357"/>
    </location>
</feature>
<keyword evidence="8" id="KW-1185">Reference proteome</keyword>
<dbReference type="Proteomes" id="UP000509448">
    <property type="component" value="Chromosome"/>
</dbReference>
<protein>
    <submittedName>
        <fullName evidence="7">Transport protein</fullName>
    </submittedName>
</protein>
<keyword evidence="5" id="KW-0812">Transmembrane</keyword>
<dbReference type="InterPro" id="IPR011701">
    <property type="entry name" value="MFS"/>
</dbReference>
<dbReference type="GO" id="GO:0015293">
    <property type="term" value="F:symporter activity"/>
    <property type="evidence" value="ECO:0007669"/>
    <property type="project" value="UniProtKB-KW"/>
</dbReference>
<feature type="domain" description="Major facilitator superfamily (MFS) profile" evidence="6">
    <location>
        <begin position="14"/>
        <end position="422"/>
    </location>
</feature>
<dbReference type="KEGG" id="ccai:NAS2_1441"/>
<dbReference type="Pfam" id="PF07690">
    <property type="entry name" value="MFS_1"/>
    <property type="match status" value="1"/>
</dbReference>
<dbReference type="RefSeq" id="WP_232085490.1">
    <property type="nucleotide sequence ID" value="NZ_AP018732.1"/>
</dbReference>
<reference evidence="7 8" key="1">
    <citation type="journal article" date="2019" name="ISME J.">
        <title>Isolation and characterization of a thermophilic sulfur- and iron-reducing thaumarchaeote from a terrestrial acidic hot spring.</title>
        <authorList>
            <person name="Kato S."/>
            <person name="Itoh T."/>
            <person name="Yuki M."/>
            <person name="Nagamori M."/>
            <person name="Ohnishi M."/>
            <person name="Uematsu K."/>
            <person name="Suzuki K."/>
            <person name="Takashina T."/>
            <person name="Ohkuma M."/>
        </authorList>
    </citation>
    <scope>NUCLEOTIDE SEQUENCE [LARGE SCALE GENOMIC DNA]</scope>
    <source>
        <strain evidence="7 8">NAS-02</strain>
    </source>
</reference>
<feature type="transmembrane region" description="Helical" evidence="5">
    <location>
        <begin position="12"/>
        <end position="35"/>
    </location>
</feature>
<evidence type="ECO:0000256" key="3">
    <source>
        <dbReference type="ARBA" id="ARBA00022475"/>
    </source>
</evidence>
<dbReference type="PROSITE" id="PS50850">
    <property type="entry name" value="MFS"/>
    <property type="match status" value="1"/>
</dbReference>
<dbReference type="PANTHER" id="PTHR43528:SF1">
    <property type="entry name" value="ALPHA-KETOGLUTARATE PERMEASE"/>
    <property type="match status" value="1"/>
</dbReference>
<feature type="transmembrane region" description="Helical" evidence="5">
    <location>
        <begin position="111"/>
        <end position="131"/>
    </location>
</feature>
<gene>
    <name evidence="7" type="ORF">NAS2_1441</name>
</gene>
<dbReference type="InterPro" id="IPR020846">
    <property type="entry name" value="MFS_dom"/>
</dbReference>
<dbReference type="Gene3D" id="1.20.1250.20">
    <property type="entry name" value="MFS general substrate transporter like domains"/>
    <property type="match status" value="2"/>
</dbReference>
<sequence>MRAVAGLSGTQWRIVLAAWMGWLLDGYVSIAYALAASIISPLFFPELSPLAGLIATYMGFAVNGVARPLGSALFGNYLGDRLGRRTMLVVTVMGFSILGASISLLPTYAQAGLLAPILLFAALFAEGLFAGAEYGGGAALSMESVPPGRRGIVGSFVQSGFGTGYFVVALAFSALSVHFGPLMSTVGWRVLFATSIVPGLVALAMRYTVPESPVFEDMRRAGQVERVPLGRLIRESWRDLSAALMITTGLLAVNGITFSLYPTILTRYAGVGEAEMGLMVALVNLISLVGVWSGGAVLSYVVWRRRLAILAYAIAFAAIIYPTSMAVLSGGRVGALAGAGAQALIEAMIFAPLPAFLSEVFSKRYRASGAGVAYNGGLIVGSFAIPITLAISGYIGFPAAWILTMFAWTALVIAGAVLSRETWSSEGEDSALR</sequence>
<organism evidence="7 8">
    <name type="scientific">Conexivisphaera calida</name>
    <dbReference type="NCBI Taxonomy" id="1874277"/>
    <lineage>
        <taxon>Archaea</taxon>
        <taxon>Nitrososphaerota</taxon>
        <taxon>Conexivisphaeria</taxon>
        <taxon>Conexivisphaerales</taxon>
        <taxon>Conexivisphaeraceae</taxon>
        <taxon>Conexivisphaera</taxon>
    </lineage>
</organism>
<dbReference type="InterPro" id="IPR036259">
    <property type="entry name" value="MFS_trans_sf"/>
</dbReference>
<feature type="transmembrane region" description="Helical" evidence="5">
    <location>
        <begin position="309"/>
        <end position="329"/>
    </location>
</feature>
<dbReference type="SUPFAM" id="SSF103473">
    <property type="entry name" value="MFS general substrate transporter"/>
    <property type="match status" value="1"/>
</dbReference>
<evidence type="ECO:0000256" key="2">
    <source>
        <dbReference type="ARBA" id="ARBA00022448"/>
    </source>
</evidence>
<feature type="transmembrane region" description="Helical" evidence="5">
    <location>
        <begin position="152"/>
        <end position="174"/>
    </location>
</feature>
<evidence type="ECO:0000256" key="4">
    <source>
        <dbReference type="ARBA" id="ARBA00022847"/>
    </source>
</evidence>
<keyword evidence="4" id="KW-0769">Symport</keyword>
<dbReference type="GO" id="GO:0005886">
    <property type="term" value="C:plasma membrane"/>
    <property type="evidence" value="ECO:0007669"/>
    <property type="project" value="UniProtKB-SubCell"/>
</dbReference>
<dbReference type="EMBL" id="AP018732">
    <property type="protein sequence ID" value="BBE42826.1"/>
    <property type="molecule type" value="Genomic_DNA"/>
</dbReference>
<keyword evidence="5" id="KW-1133">Transmembrane helix</keyword>
<feature type="transmembrane region" description="Helical" evidence="5">
    <location>
        <begin position="397"/>
        <end position="418"/>
    </location>
</feature>
<dbReference type="GeneID" id="55585253"/>
<evidence type="ECO:0000259" key="6">
    <source>
        <dbReference type="PROSITE" id="PS50850"/>
    </source>
</evidence>
<dbReference type="AlphaFoldDB" id="A0A4P2VDX0"/>
<proteinExistence type="predicted"/>
<evidence type="ECO:0000256" key="1">
    <source>
        <dbReference type="ARBA" id="ARBA00004651"/>
    </source>
</evidence>
<keyword evidence="3" id="KW-1003">Cell membrane</keyword>
<feature type="transmembrane region" description="Helical" evidence="5">
    <location>
        <begin position="47"/>
        <end position="66"/>
    </location>
</feature>
<dbReference type="PANTHER" id="PTHR43528">
    <property type="entry name" value="ALPHA-KETOGLUTARATE PERMEASE"/>
    <property type="match status" value="1"/>
</dbReference>